<reference evidence="2 3" key="1">
    <citation type="submission" date="2019-08" db="EMBL/GenBank/DDBJ databases">
        <title>Draft genome sequences of two oriental melons (Cucumis melo L. var makuwa).</title>
        <authorList>
            <person name="Kwon S.-Y."/>
        </authorList>
    </citation>
    <scope>NUCLEOTIDE SEQUENCE [LARGE SCALE GENOMIC DNA]</scope>
    <source>
        <strain evidence="3">cv. Chang Bougi</strain>
        <tissue evidence="2">Leaf</tissue>
    </source>
</reference>
<accession>A0A5D3DVS0</accession>
<dbReference type="PANTHER" id="PTHR47481">
    <property type="match status" value="1"/>
</dbReference>
<feature type="compositionally biased region" description="Basic residues" evidence="1">
    <location>
        <begin position="94"/>
        <end position="105"/>
    </location>
</feature>
<gene>
    <name evidence="2" type="ORF">E5676_scaffold749G00110</name>
</gene>
<dbReference type="EMBL" id="SSTD01002485">
    <property type="protein sequence ID" value="TYK27791.1"/>
    <property type="molecule type" value="Genomic_DNA"/>
</dbReference>
<feature type="region of interest" description="Disordered" evidence="1">
    <location>
        <begin position="88"/>
        <end position="136"/>
    </location>
</feature>
<organism evidence="2 3">
    <name type="scientific">Cucumis melo var. makuwa</name>
    <name type="common">Oriental melon</name>
    <dbReference type="NCBI Taxonomy" id="1194695"/>
    <lineage>
        <taxon>Eukaryota</taxon>
        <taxon>Viridiplantae</taxon>
        <taxon>Streptophyta</taxon>
        <taxon>Embryophyta</taxon>
        <taxon>Tracheophyta</taxon>
        <taxon>Spermatophyta</taxon>
        <taxon>Magnoliopsida</taxon>
        <taxon>eudicotyledons</taxon>
        <taxon>Gunneridae</taxon>
        <taxon>Pentapetalae</taxon>
        <taxon>rosids</taxon>
        <taxon>fabids</taxon>
        <taxon>Cucurbitales</taxon>
        <taxon>Cucurbitaceae</taxon>
        <taxon>Benincaseae</taxon>
        <taxon>Cucumis</taxon>
    </lineage>
</organism>
<evidence type="ECO:0000313" key="3">
    <source>
        <dbReference type="Proteomes" id="UP000321947"/>
    </source>
</evidence>
<dbReference type="PANTHER" id="PTHR47481:SF36">
    <property type="entry name" value="CCHC-TYPE DOMAIN-CONTAINING PROTEIN"/>
    <property type="match status" value="1"/>
</dbReference>
<proteinExistence type="predicted"/>
<sequence>MTINQDFTKVKSLCREISELDPTLAISESLMRRIIIHGLKSEYRNFIAAIQDWAVQPSLIDLESMLASQEALDKQMSKVTIKSNNEEALFSGQKRGHSKFQKKVGSKGVEETPKGSEVGGASKNDRLHGHRKKGEC</sequence>
<dbReference type="Proteomes" id="UP000321947">
    <property type="component" value="Unassembled WGS sequence"/>
</dbReference>
<comment type="caution">
    <text evidence="2">The sequence shown here is derived from an EMBL/GenBank/DDBJ whole genome shotgun (WGS) entry which is preliminary data.</text>
</comment>
<evidence type="ECO:0000256" key="1">
    <source>
        <dbReference type="SAM" id="MobiDB-lite"/>
    </source>
</evidence>
<dbReference type="AlphaFoldDB" id="A0A5D3DVS0"/>
<evidence type="ECO:0000313" key="2">
    <source>
        <dbReference type="EMBL" id="TYK27791.1"/>
    </source>
</evidence>
<name>A0A5D3DVS0_CUCMM</name>
<protein>
    <submittedName>
        <fullName evidence="2">Uncharacterized protein</fullName>
    </submittedName>
</protein>